<reference evidence="3" key="2">
    <citation type="submission" date="2023-05" db="EMBL/GenBank/DDBJ databases">
        <authorList>
            <consortium name="Lawrence Berkeley National Laboratory"/>
            <person name="Steindorff A."/>
            <person name="Hensen N."/>
            <person name="Bonometti L."/>
            <person name="Westerberg I."/>
            <person name="Brannstrom I.O."/>
            <person name="Guillou S."/>
            <person name="Cros-Aarteil S."/>
            <person name="Calhoun S."/>
            <person name="Haridas S."/>
            <person name="Kuo A."/>
            <person name="Mondo S."/>
            <person name="Pangilinan J."/>
            <person name="Riley R."/>
            <person name="Labutti K."/>
            <person name="Andreopoulos B."/>
            <person name="Lipzen A."/>
            <person name="Chen C."/>
            <person name="Yanf M."/>
            <person name="Daum C."/>
            <person name="Ng V."/>
            <person name="Clum A."/>
            <person name="Ohm R."/>
            <person name="Martin F."/>
            <person name="Silar P."/>
            <person name="Natvig D."/>
            <person name="Lalanne C."/>
            <person name="Gautier V."/>
            <person name="Ament-Velasquez S.L."/>
            <person name="Kruys A."/>
            <person name="Hutchinson M.I."/>
            <person name="Powell A.J."/>
            <person name="Barry K."/>
            <person name="Miller A.N."/>
            <person name="Grigoriev I.V."/>
            <person name="Debuchy R."/>
            <person name="Gladieux P."/>
            <person name="Thoren M.H."/>
            <person name="Johannesson H."/>
        </authorList>
    </citation>
    <scope>NUCLEOTIDE SEQUENCE</scope>
    <source>
        <strain evidence="3">CBS 990.96</strain>
    </source>
</reference>
<sequence length="790" mass="88725">MEQAQRIETPVAKLLVYTGVWTNWSRGPVFGSTLTLTRDRGNLLIAFTAFFVAFVSTRFWRIICIALHRYYSTPNPTDGIHHQRQALLRNSPSPEWGFWTLSQLGWAWRKSTRRRSFIRLLPAALAAALCALTFAIASGFSSQISTGISDEVLIDGRNCGWFHPLSTLPPDKQNLSYPLISPQSKRFSNAINYAMQCYSDRSTTGEKCNTYVNPKLDTVTIDTEAPCPFKNGICRSNSSNIRIDSGYINSGDHLGHNVQEKDVFLYRQVLHCAPLRTEGYSRQHIGKNRNYTLYNYGERILRGAKPNNISESGLSTTNMTIMVPDLQFQYLMFNEGVTQRQYTGYTPILDHYMAMVWNGTLFGEGTFDPIDDLWQSDGDTTLVFLIQNGVRYLANTTDDWYRITVPQTMKYDEGSAAEPLTTIIKAWKPEEAASPLACLEQSQYCRGSRPDDRTCGPLASTYDAAQNSASLFEVTEAQANSGNEADPAPETSIGNIYTWLPFITWYAAATPGRFGNTDTSLGLSTLESRQTIRNGLQSQALPNDQWKLEVRSWFNSWLAAVQAAWVDAAIGVEHDTEVEDMVYRPRNHFDQETCNNQKIRSQDHTSFSMFGLCFTFATGTLIFIISYILEPLFSYFSRKKGGASQSKYAEWNSNDVLHLQCLGYHAQGKGTWTRFDDAVPITKDEESLQPLLFIGDAEKTLLLRNDSRKLEPLISHSTETTVCVDAGTQPSSPVSQNDEIVIEQTGNISDDTMQTTTVGRFQSQASTRGRNMMPETVQTRDPATRRIGDA</sequence>
<feature type="transmembrane region" description="Helical" evidence="2">
    <location>
        <begin position="117"/>
        <end position="140"/>
    </location>
</feature>
<keyword evidence="2" id="KW-1133">Transmembrane helix</keyword>
<keyword evidence="4" id="KW-1185">Reference proteome</keyword>
<proteinExistence type="predicted"/>
<evidence type="ECO:0000313" key="4">
    <source>
        <dbReference type="Proteomes" id="UP001301958"/>
    </source>
</evidence>
<feature type="transmembrane region" description="Helical" evidence="2">
    <location>
        <begin position="43"/>
        <end position="60"/>
    </location>
</feature>
<dbReference type="AlphaFoldDB" id="A0AAN7BGS0"/>
<evidence type="ECO:0000256" key="2">
    <source>
        <dbReference type="SAM" id="Phobius"/>
    </source>
</evidence>
<accession>A0AAN7BGS0</accession>
<evidence type="ECO:0000256" key="1">
    <source>
        <dbReference type="SAM" id="MobiDB-lite"/>
    </source>
</evidence>
<keyword evidence="2" id="KW-0812">Transmembrane</keyword>
<name>A0AAN7BGS0_9PEZI</name>
<reference evidence="3" key="1">
    <citation type="journal article" date="2023" name="Mol. Phylogenet. Evol.">
        <title>Genome-scale phylogeny and comparative genomics of the fungal order Sordariales.</title>
        <authorList>
            <person name="Hensen N."/>
            <person name="Bonometti L."/>
            <person name="Westerberg I."/>
            <person name="Brannstrom I.O."/>
            <person name="Guillou S."/>
            <person name="Cros-Aarteil S."/>
            <person name="Calhoun S."/>
            <person name="Haridas S."/>
            <person name="Kuo A."/>
            <person name="Mondo S."/>
            <person name="Pangilinan J."/>
            <person name="Riley R."/>
            <person name="LaButti K."/>
            <person name="Andreopoulos B."/>
            <person name="Lipzen A."/>
            <person name="Chen C."/>
            <person name="Yan M."/>
            <person name="Daum C."/>
            <person name="Ng V."/>
            <person name="Clum A."/>
            <person name="Steindorff A."/>
            <person name="Ohm R.A."/>
            <person name="Martin F."/>
            <person name="Silar P."/>
            <person name="Natvig D.O."/>
            <person name="Lalanne C."/>
            <person name="Gautier V."/>
            <person name="Ament-Velasquez S.L."/>
            <person name="Kruys A."/>
            <person name="Hutchinson M.I."/>
            <person name="Powell A.J."/>
            <person name="Barry K."/>
            <person name="Miller A.N."/>
            <person name="Grigoriev I.V."/>
            <person name="Debuchy R."/>
            <person name="Gladieux P."/>
            <person name="Hiltunen Thoren M."/>
            <person name="Johannesson H."/>
        </authorList>
    </citation>
    <scope>NUCLEOTIDE SEQUENCE</scope>
    <source>
        <strain evidence="3">CBS 990.96</strain>
    </source>
</reference>
<dbReference type="Proteomes" id="UP001301958">
    <property type="component" value="Unassembled WGS sequence"/>
</dbReference>
<feature type="region of interest" description="Disordered" evidence="1">
    <location>
        <begin position="767"/>
        <end position="790"/>
    </location>
</feature>
<dbReference type="EMBL" id="MU865455">
    <property type="protein sequence ID" value="KAK4222760.1"/>
    <property type="molecule type" value="Genomic_DNA"/>
</dbReference>
<gene>
    <name evidence="3" type="ORF">QBC38DRAFT_548978</name>
</gene>
<feature type="transmembrane region" description="Helical" evidence="2">
    <location>
        <begin position="607"/>
        <end position="629"/>
    </location>
</feature>
<comment type="caution">
    <text evidence="3">The sequence shown here is derived from an EMBL/GenBank/DDBJ whole genome shotgun (WGS) entry which is preliminary data.</text>
</comment>
<organism evidence="3 4">
    <name type="scientific">Podospora fimiseda</name>
    <dbReference type="NCBI Taxonomy" id="252190"/>
    <lineage>
        <taxon>Eukaryota</taxon>
        <taxon>Fungi</taxon>
        <taxon>Dikarya</taxon>
        <taxon>Ascomycota</taxon>
        <taxon>Pezizomycotina</taxon>
        <taxon>Sordariomycetes</taxon>
        <taxon>Sordariomycetidae</taxon>
        <taxon>Sordariales</taxon>
        <taxon>Podosporaceae</taxon>
        <taxon>Podospora</taxon>
    </lineage>
</organism>
<keyword evidence="2" id="KW-0472">Membrane</keyword>
<protein>
    <submittedName>
        <fullName evidence="3">Uncharacterized protein</fullName>
    </submittedName>
</protein>
<evidence type="ECO:0000313" key="3">
    <source>
        <dbReference type="EMBL" id="KAK4222760.1"/>
    </source>
</evidence>